<protein>
    <submittedName>
        <fullName evidence="1">Uncharacterized protein</fullName>
    </submittedName>
</protein>
<gene>
    <name evidence="1" type="primary">A06g506060.1_BraROA</name>
    <name evidence="1" type="ORF">IGI04_023537</name>
</gene>
<keyword evidence="2" id="KW-1185">Reference proteome</keyword>
<evidence type="ECO:0000313" key="2">
    <source>
        <dbReference type="Proteomes" id="UP000823674"/>
    </source>
</evidence>
<organism evidence="1 2">
    <name type="scientific">Brassica rapa subsp. trilocularis</name>
    <dbReference type="NCBI Taxonomy" id="1813537"/>
    <lineage>
        <taxon>Eukaryota</taxon>
        <taxon>Viridiplantae</taxon>
        <taxon>Streptophyta</taxon>
        <taxon>Embryophyta</taxon>
        <taxon>Tracheophyta</taxon>
        <taxon>Spermatophyta</taxon>
        <taxon>Magnoliopsida</taxon>
        <taxon>eudicotyledons</taxon>
        <taxon>Gunneridae</taxon>
        <taxon>Pentapetalae</taxon>
        <taxon>rosids</taxon>
        <taxon>malvids</taxon>
        <taxon>Brassicales</taxon>
        <taxon>Brassicaceae</taxon>
        <taxon>Brassiceae</taxon>
        <taxon>Brassica</taxon>
    </lineage>
</organism>
<name>A0ABQ7M450_BRACM</name>
<evidence type="ECO:0000313" key="1">
    <source>
        <dbReference type="EMBL" id="KAG5393574.1"/>
    </source>
</evidence>
<proteinExistence type="predicted"/>
<dbReference type="EMBL" id="JADBGQ010000006">
    <property type="protein sequence ID" value="KAG5393574.1"/>
    <property type="molecule type" value="Genomic_DNA"/>
</dbReference>
<reference evidence="1 2" key="1">
    <citation type="submission" date="2021-03" db="EMBL/GenBank/DDBJ databases">
        <authorList>
            <person name="King G.J."/>
            <person name="Bancroft I."/>
            <person name="Baten A."/>
            <person name="Bloomfield J."/>
            <person name="Borpatragohain P."/>
            <person name="He Z."/>
            <person name="Irish N."/>
            <person name="Irwin J."/>
            <person name="Liu K."/>
            <person name="Mauleon R.P."/>
            <person name="Moore J."/>
            <person name="Morris R."/>
            <person name="Ostergaard L."/>
            <person name="Wang B."/>
            <person name="Wells R."/>
        </authorList>
    </citation>
    <scope>NUCLEOTIDE SEQUENCE [LARGE SCALE GENOMIC DNA]</scope>
    <source>
        <strain evidence="1">R-o-18</strain>
        <tissue evidence="1">Leaf</tissue>
    </source>
</reference>
<dbReference type="Proteomes" id="UP000823674">
    <property type="component" value="Chromosome A06"/>
</dbReference>
<accession>A0ABQ7M450</accession>
<sequence length="103" mass="12312">MYSRFVYKRELNDELLLTLEEINQDGSLCTILARTMEEEWEFITHPEDIGYRVVVYETVSYDTIDQIIRQRYGLRQYTPLVISHRLPNWMLGPQGNWTPPMTI</sequence>
<comment type="caution">
    <text evidence="1">The sequence shown here is derived from an EMBL/GenBank/DDBJ whole genome shotgun (WGS) entry which is preliminary data.</text>
</comment>